<reference evidence="1" key="1">
    <citation type="journal article" date="2021" name="Proc. Natl. Acad. Sci. U.S.A.">
        <title>A Catalog of Tens of Thousands of Viruses from Human Metagenomes Reveals Hidden Associations with Chronic Diseases.</title>
        <authorList>
            <person name="Tisza M.J."/>
            <person name="Buck C.B."/>
        </authorList>
    </citation>
    <scope>NUCLEOTIDE SEQUENCE</scope>
    <source>
        <strain evidence="1">CteLh2</strain>
    </source>
</reference>
<name>A0A8S5U5N9_9CAUD</name>
<sequence>MIIRDKSTGVQGEFIGKACKAYDQYYIVKTSGDLKIWINTKNAEVLRGNVWEMI</sequence>
<evidence type="ECO:0000313" key="1">
    <source>
        <dbReference type="EMBL" id="DAF89792.1"/>
    </source>
</evidence>
<dbReference type="EMBL" id="BK016017">
    <property type="protein sequence ID" value="DAF89792.1"/>
    <property type="molecule type" value="Genomic_DNA"/>
</dbReference>
<protein>
    <submittedName>
        <fullName evidence="1">Uncharacterized protein</fullName>
    </submittedName>
</protein>
<proteinExistence type="predicted"/>
<accession>A0A8S5U5N9</accession>
<organism evidence="1">
    <name type="scientific">Siphoviridae sp. cteLh2</name>
    <dbReference type="NCBI Taxonomy" id="2825590"/>
    <lineage>
        <taxon>Viruses</taxon>
        <taxon>Duplodnaviria</taxon>
        <taxon>Heunggongvirae</taxon>
        <taxon>Uroviricota</taxon>
        <taxon>Caudoviricetes</taxon>
    </lineage>
</organism>